<feature type="region of interest" description="Disordered" evidence="1">
    <location>
        <begin position="410"/>
        <end position="441"/>
    </location>
</feature>
<feature type="compositionally biased region" description="Low complexity" evidence="1">
    <location>
        <begin position="295"/>
        <end position="326"/>
    </location>
</feature>
<sequence length="586" mass="63183">MRSQRGSPRKLPQHRMFQPGKRHMELIASVSRSSGLEKDGDALRDPKIQQEYRTFIQGKVDEYWKRYPLSLDDSRDETVAAARNRKENEENLLILFRKLREGLLSTNRRDAFALEVYETSLYLSVLFKSPVQTTSALSHLFPDLYISIASQKAAPPSDSNTPNVATASTTIRPTPPPAAPPRPRHPLPIATAAPESPARSLAGSALATTVILLLHHLATAYPSQTAFYTQLRQLHPALQAVLGAPASTLVSQEPASFSEAEAVASESRASVSPSKKPTPKPKQTSPPEPAPHPSRAGTEARTRTGRAQGNSPSSSGSAAASAAREPPAAPSPPSDARGRHVAFDLELDNGATRVSRPPSQIQSSPFPGSESGSAREWLRELARCLGARNYARLEALTRREVFAAFVHPPGRPLSPPSRQEGDAHPAAKAIAPIDASGQPRTVQRWDHNGTGDGRDLALEAIAVLVETLLEKARGTTWRVLRTAYREVSLGATLSGSTPTSTSAPACAHNDHERGTPSTTGDWLARSLVLHATLTPRTAGPGADSSLDGAGARHRRLEAWLEERCGKGEARRKEGEGMEGRWIFVKA</sequence>
<organism evidence="2 3">
    <name type="scientific">Ganoderma sinense ZZ0214-1</name>
    <dbReference type="NCBI Taxonomy" id="1077348"/>
    <lineage>
        <taxon>Eukaryota</taxon>
        <taxon>Fungi</taxon>
        <taxon>Dikarya</taxon>
        <taxon>Basidiomycota</taxon>
        <taxon>Agaricomycotina</taxon>
        <taxon>Agaricomycetes</taxon>
        <taxon>Polyporales</taxon>
        <taxon>Polyporaceae</taxon>
        <taxon>Ganoderma</taxon>
    </lineage>
</organism>
<feature type="region of interest" description="Disordered" evidence="1">
    <location>
        <begin position="152"/>
        <end position="196"/>
    </location>
</feature>
<dbReference type="AlphaFoldDB" id="A0A2G8RMK0"/>
<name>A0A2G8RMK0_9APHY</name>
<evidence type="ECO:0000256" key="1">
    <source>
        <dbReference type="SAM" id="MobiDB-lite"/>
    </source>
</evidence>
<dbReference type="Proteomes" id="UP000230002">
    <property type="component" value="Unassembled WGS sequence"/>
</dbReference>
<feature type="region of interest" description="Disordered" evidence="1">
    <location>
        <begin position="493"/>
        <end position="519"/>
    </location>
</feature>
<feature type="region of interest" description="Disordered" evidence="1">
    <location>
        <begin position="260"/>
        <end position="373"/>
    </location>
</feature>
<keyword evidence="3" id="KW-1185">Reference proteome</keyword>
<accession>A0A2G8RMK0</accession>
<dbReference type="STRING" id="1077348.A0A2G8RMK0"/>
<evidence type="ECO:0000313" key="3">
    <source>
        <dbReference type="Proteomes" id="UP000230002"/>
    </source>
</evidence>
<dbReference type="PANTHER" id="PTHR39398:SF1">
    <property type="entry name" value="CSN8_PSMD8_EIF3K DOMAIN-CONTAINING PROTEIN"/>
    <property type="match status" value="1"/>
</dbReference>
<comment type="caution">
    <text evidence="2">The sequence shown here is derived from an EMBL/GenBank/DDBJ whole genome shotgun (WGS) entry which is preliminary data.</text>
</comment>
<dbReference type="EMBL" id="AYKW01000069">
    <property type="protein sequence ID" value="PIL22744.1"/>
    <property type="molecule type" value="Genomic_DNA"/>
</dbReference>
<dbReference type="PANTHER" id="PTHR39398">
    <property type="entry name" value="YALI0F14311P"/>
    <property type="match status" value="1"/>
</dbReference>
<feature type="compositionally biased region" description="Polar residues" evidence="1">
    <location>
        <begin position="357"/>
        <end position="372"/>
    </location>
</feature>
<dbReference type="OrthoDB" id="2100128at2759"/>
<feature type="compositionally biased region" description="Low complexity" evidence="1">
    <location>
        <begin position="260"/>
        <end position="283"/>
    </location>
</feature>
<gene>
    <name evidence="2" type="ORF">GSI_15437</name>
</gene>
<evidence type="ECO:0000313" key="2">
    <source>
        <dbReference type="EMBL" id="PIL22744.1"/>
    </source>
</evidence>
<feature type="compositionally biased region" description="Low complexity" evidence="1">
    <location>
        <begin position="493"/>
        <end position="504"/>
    </location>
</feature>
<reference evidence="2 3" key="1">
    <citation type="journal article" date="2015" name="Sci. Rep.">
        <title>Chromosome-level genome map provides insights into diverse defense mechanisms in the medicinal fungus Ganoderma sinense.</title>
        <authorList>
            <person name="Zhu Y."/>
            <person name="Xu J."/>
            <person name="Sun C."/>
            <person name="Zhou S."/>
            <person name="Xu H."/>
            <person name="Nelson D.R."/>
            <person name="Qian J."/>
            <person name="Song J."/>
            <person name="Luo H."/>
            <person name="Xiang L."/>
            <person name="Li Y."/>
            <person name="Xu Z."/>
            <person name="Ji A."/>
            <person name="Wang L."/>
            <person name="Lu S."/>
            <person name="Hayward A."/>
            <person name="Sun W."/>
            <person name="Li X."/>
            <person name="Schwartz D.C."/>
            <person name="Wang Y."/>
            <person name="Chen S."/>
        </authorList>
    </citation>
    <scope>NUCLEOTIDE SEQUENCE [LARGE SCALE GENOMIC DNA]</scope>
    <source>
        <strain evidence="2 3">ZZ0214-1</strain>
    </source>
</reference>
<proteinExistence type="predicted"/>
<protein>
    <submittedName>
        <fullName evidence="2">Transporter</fullName>
    </submittedName>
</protein>